<gene>
    <name evidence="1" type="ORF">BAU18_002338</name>
</gene>
<keyword evidence="2" id="KW-1185">Reference proteome</keyword>
<dbReference type="RefSeq" id="WP_161869771.1">
    <property type="nucleotide sequence ID" value="NZ_MAEI02000001.1"/>
</dbReference>
<protein>
    <submittedName>
        <fullName evidence="1">Uncharacterized protein</fullName>
    </submittedName>
</protein>
<name>A0ABV0F6Y5_9ENTE</name>
<dbReference type="EMBL" id="MAEI02000001">
    <property type="protein sequence ID" value="MEO1782723.1"/>
    <property type="molecule type" value="Genomic_DNA"/>
</dbReference>
<evidence type="ECO:0000313" key="1">
    <source>
        <dbReference type="EMBL" id="MEO1782723.1"/>
    </source>
</evidence>
<reference evidence="1 2" key="2">
    <citation type="submission" date="2024-02" db="EMBL/GenBank/DDBJ databases">
        <title>The Genome Sequence of Enterococcus diestrammenae JM9A.</title>
        <authorList>
            <person name="Earl A."/>
            <person name="Manson A."/>
            <person name="Gilmore M."/>
            <person name="Sanders J."/>
            <person name="Shea T."/>
            <person name="Howe W."/>
            <person name="Livny J."/>
            <person name="Cuomo C."/>
            <person name="Neafsey D."/>
            <person name="Birren B."/>
        </authorList>
    </citation>
    <scope>NUCLEOTIDE SEQUENCE [LARGE SCALE GENOMIC DNA]</scope>
    <source>
        <strain evidence="1 2">JM9A</strain>
    </source>
</reference>
<dbReference type="Proteomes" id="UP001429357">
    <property type="component" value="Unassembled WGS sequence"/>
</dbReference>
<organism evidence="1 2">
    <name type="scientific">Enterococcus diestrammenae</name>
    <dbReference type="NCBI Taxonomy" id="1155073"/>
    <lineage>
        <taxon>Bacteria</taxon>
        <taxon>Bacillati</taxon>
        <taxon>Bacillota</taxon>
        <taxon>Bacilli</taxon>
        <taxon>Lactobacillales</taxon>
        <taxon>Enterococcaceae</taxon>
        <taxon>Enterococcus</taxon>
    </lineage>
</organism>
<accession>A0ABV0F6Y5</accession>
<reference evidence="2" key="1">
    <citation type="submission" date="2016-06" db="EMBL/GenBank/DDBJ databases">
        <title>Four novel species of enterococci isolated from chicken manure.</title>
        <authorList>
            <person name="Van Tyne D."/>
        </authorList>
    </citation>
    <scope>NUCLEOTIDE SEQUENCE [LARGE SCALE GENOMIC DNA]</scope>
    <source>
        <strain evidence="2">JM9A</strain>
    </source>
</reference>
<comment type="caution">
    <text evidence="1">The sequence shown here is derived from an EMBL/GenBank/DDBJ whole genome shotgun (WGS) entry which is preliminary data.</text>
</comment>
<sequence>MSMSRDIFNNLSVLKNNEGTVEKIIKNRISARNFVTESYNPISINATKPDVKVKFAENVTRSMNIEEIFFSNMLPALEQKALDPYIVDAFNSLRGNPAIIKSNCEPVSCSGVHKDRIIRILSEYIGEDIVDLYGDYFRKSDILTGIQKNNRGAFRVISFYKVDPIIHKKQKHSKHTLIITLIDPYHLFIPSKLGNKTAEEAMKEQYNKIREFSMQIADEYPVLIEHDS</sequence>
<proteinExistence type="predicted"/>
<evidence type="ECO:0000313" key="2">
    <source>
        <dbReference type="Proteomes" id="UP001429357"/>
    </source>
</evidence>